<dbReference type="SUPFAM" id="SSF75005">
    <property type="entry name" value="Arabinanase/levansucrase/invertase"/>
    <property type="match status" value="1"/>
</dbReference>
<evidence type="ECO:0000256" key="5">
    <source>
        <dbReference type="ARBA" id="ARBA00023277"/>
    </source>
</evidence>
<organism evidence="11 12">
    <name type="scientific">Lacibacter sediminis</name>
    <dbReference type="NCBI Taxonomy" id="2760713"/>
    <lineage>
        <taxon>Bacteria</taxon>
        <taxon>Pseudomonadati</taxon>
        <taxon>Bacteroidota</taxon>
        <taxon>Chitinophagia</taxon>
        <taxon>Chitinophagales</taxon>
        <taxon>Chitinophagaceae</taxon>
        <taxon>Lacibacter</taxon>
    </lineage>
</organism>
<dbReference type="CDD" id="cd08990">
    <property type="entry name" value="GH43_AXH_like"/>
    <property type="match status" value="1"/>
</dbReference>
<keyword evidence="12" id="KW-1185">Reference proteome</keyword>
<protein>
    <submittedName>
        <fullName evidence="11">Family 43 glycosylhydrolase</fullName>
    </submittedName>
</protein>
<sequence length="449" mass="50863">MTRLKRIFFVCVIFYFTANTLLAQNPFIRDQFTADPTARVFNNKVYVFPSHDILAQEGKGRVGWFCMEDYHVFSSENLADWTDHGVIVTQNKVPWVRPDSYSMWAPDCIERNGKYYFYFPTAAKDTVTYGRGFTIGVAVADKPEGPYIPQETPIKGVRGIDPNVFIDKDGQAYLYWSAGNIYGAKLKANMLELDSEVKTLGELPTKGLKEGPFVFERNGIYYMTYPHVENKIERLEYAIGTNPLGPFKIVGAIMDESPTGCWTNHHSIIEFKKQWYLFYHHNDYSPKFDKARSISLDSLSFNADGTIQKVIPTLRGVGVTAANKQIQIDRYTQLSEQGTSIAFHDTVNTFKGWKTLFAAAGAWIQYNSVDFGKKTLKTITANVLSTNGAVLQVRTDAVDGPVIAEIKIPPTKEWTIVNAPVLKFQTGVKNLFVVLKEHGLFEIDWVRFQ</sequence>
<dbReference type="EMBL" id="CP060007">
    <property type="protein sequence ID" value="QNA46496.1"/>
    <property type="molecule type" value="Genomic_DNA"/>
</dbReference>
<dbReference type="InterPro" id="IPR008979">
    <property type="entry name" value="Galactose-bd-like_sf"/>
</dbReference>
<keyword evidence="2" id="KW-0858">Xylan degradation</keyword>
<dbReference type="PANTHER" id="PTHR43772">
    <property type="entry name" value="ENDO-1,4-BETA-XYLANASE"/>
    <property type="match status" value="1"/>
</dbReference>
<dbReference type="Gene3D" id="2.60.120.260">
    <property type="entry name" value="Galactose-binding domain-like"/>
    <property type="match status" value="1"/>
</dbReference>
<evidence type="ECO:0000256" key="6">
    <source>
        <dbReference type="ARBA" id="ARBA00023295"/>
    </source>
</evidence>
<accession>A0A7G5XLZ3</accession>
<feature type="domain" description="CBM6" evidence="10">
    <location>
        <begin position="326"/>
        <end position="449"/>
    </location>
</feature>
<evidence type="ECO:0000256" key="7">
    <source>
        <dbReference type="PIRSR" id="PIRSR606710-2"/>
    </source>
</evidence>
<dbReference type="GO" id="GO:0030246">
    <property type="term" value="F:carbohydrate binding"/>
    <property type="evidence" value="ECO:0007669"/>
    <property type="project" value="InterPro"/>
</dbReference>
<keyword evidence="5" id="KW-0119">Carbohydrate metabolism</keyword>
<dbReference type="Pfam" id="PF04616">
    <property type="entry name" value="Glyco_hydro_43"/>
    <property type="match status" value="1"/>
</dbReference>
<dbReference type="RefSeq" id="WP_182806388.1">
    <property type="nucleotide sequence ID" value="NZ_CP060007.1"/>
</dbReference>
<evidence type="ECO:0000256" key="9">
    <source>
        <dbReference type="SAM" id="SignalP"/>
    </source>
</evidence>
<evidence type="ECO:0000313" key="11">
    <source>
        <dbReference type="EMBL" id="QNA46496.1"/>
    </source>
</evidence>
<dbReference type="Pfam" id="PF03422">
    <property type="entry name" value="CBM_6"/>
    <property type="match status" value="1"/>
</dbReference>
<gene>
    <name evidence="11" type="ORF">H4075_10095</name>
</gene>
<feature type="site" description="Important for catalytic activity, responsible for pKa modulation of the active site Glu and correct orientation of both the proton donor and substrate" evidence="7">
    <location>
        <position position="161"/>
    </location>
</feature>
<name>A0A7G5XLZ3_9BACT</name>
<evidence type="ECO:0000256" key="1">
    <source>
        <dbReference type="ARBA" id="ARBA00009865"/>
    </source>
</evidence>
<dbReference type="KEGG" id="lacs:H4075_10095"/>
<keyword evidence="4 8" id="KW-0378">Hydrolase</keyword>
<proteinExistence type="inferred from homology"/>
<evidence type="ECO:0000256" key="3">
    <source>
        <dbReference type="ARBA" id="ARBA00022729"/>
    </source>
</evidence>
<keyword evidence="6 8" id="KW-0326">Glycosidase</keyword>
<dbReference type="GO" id="GO:0045493">
    <property type="term" value="P:xylan catabolic process"/>
    <property type="evidence" value="ECO:0007669"/>
    <property type="project" value="UniProtKB-KW"/>
</dbReference>
<evidence type="ECO:0000256" key="4">
    <source>
        <dbReference type="ARBA" id="ARBA00022801"/>
    </source>
</evidence>
<evidence type="ECO:0000259" key="10">
    <source>
        <dbReference type="PROSITE" id="PS51175"/>
    </source>
</evidence>
<keyword evidence="2" id="KW-0624">Polysaccharide degradation</keyword>
<evidence type="ECO:0000256" key="2">
    <source>
        <dbReference type="ARBA" id="ARBA00022651"/>
    </source>
</evidence>
<dbReference type="CDD" id="cd04084">
    <property type="entry name" value="CBM6_xylanase-like"/>
    <property type="match status" value="1"/>
</dbReference>
<reference evidence="12" key="1">
    <citation type="submission" date="2020-08" db="EMBL/GenBank/DDBJ databases">
        <title>Lacibacter sp. S13-6-6 genome sequencing.</title>
        <authorList>
            <person name="Jin L."/>
        </authorList>
    </citation>
    <scope>NUCLEOTIDE SEQUENCE [LARGE SCALE GENOMIC DNA]</scope>
    <source>
        <strain evidence="12">S13-6-6</strain>
    </source>
</reference>
<dbReference type="InterPro" id="IPR006710">
    <property type="entry name" value="Glyco_hydro_43"/>
</dbReference>
<dbReference type="Proteomes" id="UP000515344">
    <property type="component" value="Chromosome"/>
</dbReference>
<keyword evidence="3 9" id="KW-0732">Signal</keyword>
<dbReference type="AlphaFoldDB" id="A0A7G5XLZ3"/>
<dbReference type="PANTHER" id="PTHR43772:SF2">
    <property type="entry name" value="PUTATIVE (AFU_ORTHOLOGUE AFUA_2G04480)-RELATED"/>
    <property type="match status" value="1"/>
</dbReference>
<dbReference type="InterPro" id="IPR052176">
    <property type="entry name" value="Glycosyl_Hydrlase_43_Enz"/>
</dbReference>
<dbReference type="SUPFAM" id="SSF49785">
    <property type="entry name" value="Galactose-binding domain-like"/>
    <property type="match status" value="1"/>
</dbReference>
<dbReference type="GO" id="GO:0004553">
    <property type="term" value="F:hydrolase activity, hydrolyzing O-glycosyl compounds"/>
    <property type="evidence" value="ECO:0007669"/>
    <property type="project" value="InterPro"/>
</dbReference>
<evidence type="ECO:0000256" key="8">
    <source>
        <dbReference type="RuleBase" id="RU361187"/>
    </source>
</evidence>
<dbReference type="PROSITE" id="PS51175">
    <property type="entry name" value="CBM6"/>
    <property type="match status" value="1"/>
</dbReference>
<dbReference type="InterPro" id="IPR023296">
    <property type="entry name" value="Glyco_hydro_beta-prop_sf"/>
</dbReference>
<dbReference type="InterPro" id="IPR005084">
    <property type="entry name" value="CBM6"/>
</dbReference>
<dbReference type="InterPro" id="IPR006584">
    <property type="entry name" value="Cellulose-bd_IV"/>
</dbReference>
<dbReference type="Gene3D" id="2.115.10.20">
    <property type="entry name" value="Glycosyl hydrolase domain, family 43"/>
    <property type="match status" value="1"/>
</dbReference>
<feature type="signal peptide" evidence="9">
    <location>
        <begin position="1"/>
        <end position="23"/>
    </location>
</feature>
<evidence type="ECO:0000313" key="12">
    <source>
        <dbReference type="Proteomes" id="UP000515344"/>
    </source>
</evidence>
<dbReference type="SMART" id="SM00606">
    <property type="entry name" value="CBD_IV"/>
    <property type="match status" value="1"/>
</dbReference>
<feature type="chain" id="PRO_5028988490" evidence="9">
    <location>
        <begin position="24"/>
        <end position="449"/>
    </location>
</feature>
<comment type="similarity">
    <text evidence="1 8">Belongs to the glycosyl hydrolase 43 family.</text>
</comment>